<sequence length="96" mass="10774">MAIHIRAMKASQALYQYFRSHFRTNYSEPHPPVSPDIVALILRWVAGLWDEQLGIVDAVQTAHFGLFLYEACGLDNPSCLLEAYNTAVLQQLLPTG</sequence>
<dbReference type="Proteomes" id="UP000887565">
    <property type="component" value="Unplaced"/>
</dbReference>
<reference evidence="2" key="1">
    <citation type="submission" date="2022-11" db="UniProtKB">
        <authorList>
            <consortium name="WormBaseParasite"/>
        </authorList>
    </citation>
    <scope>IDENTIFICATION</scope>
</reference>
<keyword evidence="1" id="KW-1185">Reference proteome</keyword>
<accession>A0A915HQ63</accession>
<name>A0A915HQ63_ROMCU</name>
<protein>
    <submittedName>
        <fullName evidence="2">Uncharacterized protein</fullName>
    </submittedName>
</protein>
<evidence type="ECO:0000313" key="1">
    <source>
        <dbReference type="Proteomes" id="UP000887565"/>
    </source>
</evidence>
<dbReference type="AlphaFoldDB" id="A0A915HQ63"/>
<organism evidence="1 2">
    <name type="scientific">Romanomermis culicivorax</name>
    <name type="common">Nematode worm</name>
    <dbReference type="NCBI Taxonomy" id="13658"/>
    <lineage>
        <taxon>Eukaryota</taxon>
        <taxon>Metazoa</taxon>
        <taxon>Ecdysozoa</taxon>
        <taxon>Nematoda</taxon>
        <taxon>Enoplea</taxon>
        <taxon>Dorylaimia</taxon>
        <taxon>Mermithida</taxon>
        <taxon>Mermithoidea</taxon>
        <taxon>Mermithidae</taxon>
        <taxon>Romanomermis</taxon>
    </lineage>
</organism>
<proteinExistence type="predicted"/>
<evidence type="ECO:0000313" key="2">
    <source>
        <dbReference type="WBParaSite" id="nRc.2.0.1.t04083-RA"/>
    </source>
</evidence>
<dbReference type="WBParaSite" id="nRc.2.0.1.t04083-RA">
    <property type="protein sequence ID" value="nRc.2.0.1.t04083-RA"/>
    <property type="gene ID" value="nRc.2.0.1.g04083"/>
</dbReference>